<keyword evidence="1" id="KW-1133">Transmembrane helix</keyword>
<evidence type="ECO:0000313" key="3">
    <source>
        <dbReference type="Proteomes" id="UP000627292"/>
    </source>
</evidence>
<name>A0A917IZ69_9BACT</name>
<reference evidence="2" key="1">
    <citation type="journal article" date="2014" name="Int. J. Syst. Evol. Microbiol.">
        <title>Complete genome sequence of Corynebacterium casei LMG S-19264T (=DSM 44701T), isolated from a smear-ripened cheese.</title>
        <authorList>
            <consortium name="US DOE Joint Genome Institute (JGI-PGF)"/>
            <person name="Walter F."/>
            <person name="Albersmeier A."/>
            <person name="Kalinowski J."/>
            <person name="Ruckert C."/>
        </authorList>
    </citation>
    <scope>NUCLEOTIDE SEQUENCE</scope>
    <source>
        <strain evidence="2">CGMCC 1.15290</strain>
    </source>
</reference>
<dbReference type="AlphaFoldDB" id="A0A917IZ69"/>
<feature type="transmembrane region" description="Helical" evidence="1">
    <location>
        <begin position="26"/>
        <end position="50"/>
    </location>
</feature>
<dbReference type="EMBL" id="BMIB01000003">
    <property type="protein sequence ID" value="GGH70829.1"/>
    <property type="molecule type" value="Genomic_DNA"/>
</dbReference>
<reference evidence="2" key="2">
    <citation type="submission" date="2020-09" db="EMBL/GenBank/DDBJ databases">
        <authorList>
            <person name="Sun Q."/>
            <person name="Zhou Y."/>
        </authorList>
    </citation>
    <scope>NUCLEOTIDE SEQUENCE</scope>
    <source>
        <strain evidence="2">CGMCC 1.15290</strain>
    </source>
</reference>
<dbReference type="Proteomes" id="UP000627292">
    <property type="component" value="Unassembled WGS sequence"/>
</dbReference>
<keyword evidence="1" id="KW-0472">Membrane</keyword>
<keyword evidence="1" id="KW-0812">Transmembrane</keyword>
<organism evidence="2 3">
    <name type="scientific">Filimonas zeae</name>
    <dbReference type="NCBI Taxonomy" id="1737353"/>
    <lineage>
        <taxon>Bacteria</taxon>
        <taxon>Pseudomonadati</taxon>
        <taxon>Bacteroidota</taxon>
        <taxon>Chitinophagia</taxon>
        <taxon>Chitinophagales</taxon>
        <taxon>Chitinophagaceae</taxon>
        <taxon>Filimonas</taxon>
    </lineage>
</organism>
<keyword evidence="3" id="KW-1185">Reference proteome</keyword>
<proteinExistence type="predicted"/>
<feature type="transmembrane region" description="Helical" evidence="1">
    <location>
        <begin position="62"/>
        <end position="89"/>
    </location>
</feature>
<comment type="caution">
    <text evidence="2">The sequence shown here is derived from an EMBL/GenBank/DDBJ whole genome shotgun (WGS) entry which is preliminary data.</text>
</comment>
<dbReference type="RefSeq" id="WP_188953536.1">
    <property type="nucleotide sequence ID" value="NZ_BMIB01000003.1"/>
</dbReference>
<evidence type="ECO:0000313" key="2">
    <source>
        <dbReference type="EMBL" id="GGH70829.1"/>
    </source>
</evidence>
<evidence type="ECO:0000256" key="1">
    <source>
        <dbReference type="SAM" id="Phobius"/>
    </source>
</evidence>
<protein>
    <submittedName>
        <fullName evidence="2">Uncharacterized protein</fullName>
    </submittedName>
</protein>
<accession>A0A917IZ69</accession>
<sequence>MNVLIYAFLICSMIDLFTYQFTDVDIMFGGLAFLVWAFIAVETTIAIIWIRNKELIDSRPFLAVLLTAPGWLYVFIHFCGLFMAFISLLSKIG</sequence>
<gene>
    <name evidence="2" type="ORF">GCM10011379_29500</name>
</gene>